<evidence type="ECO:0000256" key="4">
    <source>
        <dbReference type="ARBA" id="ARBA00023002"/>
    </source>
</evidence>
<keyword evidence="4" id="KW-0560">Oxidoreductase</keyword>
<evidence type="ECO:0000256" key="3">
    <source>
        <dbReference type="ARBA" id="ARBA00022723"/>
    </source>
</evidence>
<keyword evidence="5" id="KW-0408">Iron</keyword>
<sequence>MPDKHLRDQVMTIFLAGHETTANTLAWTWYLLSQHPEVERKFHEELESVLHGADPTPDSLNDLKYTYCIVQEAMRLYPAAWSIGRIAIEDVEIGGHTFKKASPS</sequence>
<dbReference type="SUPFAM" id="SSF48264">
    <property type="entry name" value="Cytochrome P450"/>
    <property type="match status" value="1"/>
</dbReference>
<evidence type="ECO:0000256" key="6">
    <source>
        <dbReference type="ARBA" id="ARBA00023033"/>
    </source>
</evidence>
<evidence type="ECO:0000256" key="5">
    <source>
        <dbReference type="ARBA" id="ARBA00023004"/>
    </source>
</evidence>
<keyword evidence="3" id="KW-0479">Metal-binding</keyword>
<dbReference type="Proteomes" id="UP000593802">
    <property type="component" value="Chromosome"/>
</dbReference>
<dbReference type="GO" id="GO:0016705">
    <property type="term" value="F:oxidoreductase activity, acting on paired donors, with incorporation or reduction of molecular oxygen"/>
    <property type="evidence" value="ECO:0007669"/>
    <property type="project" value="InterPro"/>
</dbReference>
<dbReference type="InterPro" id="IPR036396">
    <property type="entry name" value="Cyt_P450_sf"/>
</dbReference>
<dbReference type="InterPro" id="IPR001128">
    <property type="entry name" value="Cyt_P450"/>
</dbReference>
<protein>
    <recommendedName>
        <fullName evidence="9">Cytochrome P450</fullName>
    </recommendedName>
</protein>
<dbReference type="InterPro" id="IPR050196">
    <property type="entry name" value="Cytochrome_P450_Monoox"/>
</dbReference>
<evidence type="ECO:0000313" key="8">
    <source>
        <dbReference type="Proteomes" id="UP000593802"/>
    </source>
</evidence>
<dbReference type="GO" id="GO:0004497">
    <property type="term" value="F:monooxygenase activity"/>
    <property type="evidence" value="ECO:0007669"/>
    <property type="project" value="UniProtKB-KW"/>
</dbReference>
<dbReference type="PRINTS" id="PR00385">
    <property type="entry name" value="P450"/>
</dbReference>
<evidence type="ECO:0008006" key="9">
    <source>
        <dbReference type="Google" id="ProtNLM"/>
    </source>
</evidence>
<dbReference type="Pfam" id="PF00067">
    <property type="entry name" value="p450"/>
    <property type="match status" value="1"/>
</dbReference>
<dbReference type="PRINTS" id="PR00463">
    <property type="entry name" value="EP450I"/>
</dbReference>
<keyword evidence="6" id="KW-0503">Monooxygenase</keyword>
<dbReference type="GO" id="GO:0005506">
    <property type="term" value="F:iron ion binding"/>
    <property type="evidence" value="ECO:0007669"/>
    <property type="project" value="InterPro"/>
</dbReference>
<organism evidence="7 8">
    <name type="scientific">Effusibacillus dendaii</name>
    <dbReference type="NCBI Taxonomy" id="2743772"/>
    <lineage>
        <taxon>Bacteria</taxon>
        <taxon>Bacillati</taxon>
        <taxon>Bacillota</taxon>
        <taxon>Bacilli</taxon>
        <taxon>Bacillales</taxon>
        <taxon>Alicyclobacillaceae</taxon>
        <taxon>Effusibacillus</taxon>
    </lineage>
</organism>
<dbReference type="EMBL" id="AP023366">
    <property type="protein sequence ID" value="BCJ86916.1"/>
    <property type="molecule type" value="Genomic_DNA"/>
</dbReference>
<gene>
    <name evidence="7" type="ORF">skT53_19010</name>
</gene>
<accession>A0A7I8DDM2</accession>
<dbReference type="PANTHER" id="PTHR24291">
    <property type="entry name" value="CYTOCHROME P450 FAMILY 4"/>
    <property type="match status" value="1"/>
</dbReference>
<evidence type="ECO:0000313" key="7">
    <source>
        <dbReference type="EMBL" id="BCJ86916.1"/>
    </source>
</evidence>
<name>A0A7I8DDM2_9BACL</name>
<keyword evidence="8" id="KW-1185">Reference proteome</keyword>
<comment type="similarity">
    <text evidence="1">Belongs to the cytochrome P450 family.</text>
</comment>
<dbReference type="AlphaFoldDB" id="A0A7I8DDM2"/>
<reference evidence="7 8" key="1">
    <citation type="submission" date="2020-08" db="EMBL/GenBank/DDBJ databases">
        <title>Complete Genome Sequence of Effusibacillus dendaii Strain skT53, Isolated from Farmland soil.</title>
        <authorList>
            <person name="Konishi T."/>
            <person name="Kawasaki H."/>
        </authorList>
    </citation>
    <scope>NUCLEOTIDE SEQUENCE [LARGE SCALE GENOMIC DNA]</scope>
    <source>
        <strain evidence="8">skT53</strain>
    </source>
</reference>
<dbReference type="GO" id="GO:0020037">
    <property type="term" value="F:heme binding"/>
    <property type="evidence" value="ECO:0007669"/>
    <property type="project" value="InterPro"/>
</dbReference>
<dbReference type="Gene3D" id="1.10.630.10">
    <property type="entry name" value="Cytochrome P450"/>
    <property type="match status" value="1"/>
</dbReference>
<keyword evidence="2" id="KW-0349">Heme</keyword>
<dbReference type="InterPro" id="IPR002401">
    <property type="entry name" value="Cyt_P450_E_grp-I"/>
</dbReference>
<proteinExistence type="inferred from homology"/>
<dbReference type="PANTHER" id="PTHR24291:SF50">
    <property type="entry name" value="BIFUNCTIONAL ALBAFLAVENONE MONOOXYGENASE_TERPENE SYNTHASE"/>
    <property type="match status" value="1"/>
</dbReference>
<evidence type="ECO:0000256" key="2">
    <source>
        <dbReference type="ARBA" id="ARBA00022617"/>
    </source>
</evidence>
<dbReference type="KEGG" id="eff:skT53_19010"/>
<evidence type="ECO:0000256" key="1">
    <source>
        <dbReference type="ARBA" id="ARBA00010617"/>
    </source>
</evidence>